<accession>A0AAP2DL75</accession>
<feature type="chain" id="PRO_5042836962" evidence="1">
    <location>
        <begin position="19"/>
        <end position="181"/>
    </location>
</feature>
<dbReference type="EMBL" id="JAHESF010000003">
    <property type="protein sequence ID" value="MBT1695939.1"/>
    <property type="molecule type" value="Genomic_DNA"/>
</dbReference>
<organism evidence="2 3">
    <name type="scientific">Chryseosolibacter histidini</name>
    <dbReference type="NCBI Taxonomy" id="2782349"/>
    <lineage>
        <taxon>Bacteria</taxon>
        <taxon>Pseudomonadati</taxon>
        <taxon>Bacteroidota</taxon>
        <taxon>Cytophagia</taxon>
        <taxon>Cytophagales</taxon>
        <taxon>Chryseotaleaceae</taxon>
        <taxon>Chryseosolibacter</taxon>
    </lineage>
</organism>
<keyword evidence="3" id="KW-1185">Reference proteome</keyword>
<dbReference type="RefSeq" id="WP_254160755.1">
    <property type="nucleotide sequence ID" value="NZ_JAHESF010000003.1"/>
</dbReference>
<dbReference type="AlphaFoldDB" id="A0AAP2DL75"/>
<feature type="signal peptide" evidence="1">
    <location>
        <begin position="1"/>
        <end position="18"/>
    </location>
</feature>
<name>A0AAP2DL75_9BACT</name>
<evidence type="ECO:0000313" key="3">
    <source>
        <dbReference type="Proteomes" id="UP001319200"/>
    </source>
</evidence>
<reference evidence="2 3" key="1">
    <citation type="submission" date="2021-05" db="EMBL/GenBank/DDBJ databases">
        <title>A Polyphasic approach of four new species of the genus Ohtaekwangia: Ohtaekwangia histidinii sp. nov., Ohtaekwangia cretensis sp. nov., Ohtaekwangia indiensis sp. nov., Ohtaekwangia reichenbachii sp. nov. from diverse environment.</title>
        <authorList>
            <person name="Octaviana S."/>
        </authorList>
    </citation>
    <scope>NUCLEOTIDE SEQUENCE [LARGE SCALE GENOMIC DNA]</scope>
    <source>
        <strain evidence="2 3">PWU4</strain>
    </source>
</reference>
<dbReference type="Proteomes" id="UP001319200">
    <property type="component" value="Unassembled WGS sequence"/>
</dbReference>
<comment type="caution">
    <text evidence="2">The sequence shown here is derived from an EMBL/GenBank/DDBJ whole genome shotgun (WGS) entry which is preliminary data.</text>
</comment>
<sequence>MRYCLSVLLLSVAFLSAAQTNRALVDSLKFVDDMPYICEDHTKSGVGCGAAVFWRVVQQKQAVIPDLINMLTDTTQTAANVPNFGGQYAAGDVAYEALQEIIHGIPTFKLLGIKFDSNGCGYCAYWNHVRKDIRNRKKFQAKVRDWYDKNKTNLAWINSNDFSGCDCPAPHPNGGHFELKK</sequence>
<protein>
    <submittedName>
        <fullName evidence="2">Uncharacterized protein</fullName>
    </submittedName>
</protein>
<gene>
    <name evidence="2" type="ORF">KK083_03565</name>
</gene>
<keyword evidence="1" id="KW-0732">Signal</keyword>
<proteinExistence type="predicted"/>
<evidence type="ECO:0000313" key="2">
    <source>
        <dbReference type="EMBL" id="MBT1695939.1"/>
    </source>
</evidence>
<evidence type="ECO:0000256" key="1">
    <source>
        <dbReference type="SAM" id="SignalP"/>
    </source>
</evidence>